<dbReference type="InterPro" id="IPR038063">
    <property type="entry name" value="Transpep_catalytic_dom"/>
</dbReference>
<comment type="pathway">
    <text evidence="1 6">Cell wall biogenesis; peptidoglycan biosynthesis.</text>
</comment>
<feature type="region of interest" description="Disordered" evidence="7">
    <location>
        <begin position="75"/>
        <end position="94"/>
    </location>
</feature>
<dbReference type="Proteomes" id="UP000751224">
    <property type="component" value="Unassembled WGS sequence"/>
</dbReference>
<dbReference type="EMBL" id="JAGZCC010000016">
    <property type="protein sequence ID" value="MBS5588000.1"/>
    <property type="molecule type" value="Genomic_DNA"/>
</dbReference>
<evidence type="ECO:0000256" key="3">
    <source>
        <dbReference type="ARBA" id="ARBA00022960"/>
    </source>
</evidence>
<keyword evidence="3 6" id="KW-0133">Cell shape</keyword>
<evidence type="ECO:0000256" key="6">
    <source>
        <dbReference type="PROSITE-ProRule" id="PRU01373"/>
    </source>
</evidence>
<evidence type="ECO:0000313" key="10">
    <source>
        <dbReference type="Proteomes" id="UP000751224"/>
    </source>
</evidence>
<feature type="active site" description="Proton donor/acceptor" evidence="6">
    <location>
        <position position="14"/>
    </location>
</feature>
<reference evidence="9" key="1">
    <citation type="submission" date="2021-02" db="EMBL/GenBank/DDBJ databases">
        <title>Infant gut strain persistence is associated with maternal origin, phylogeny, and functional potential including surface adhesion and iron acquisition.</title>
        <authorList>
            <person name="Lou Y.C."/>
        </authorList>
    </citation>
    <scope>NUCLEOTIDE SEQUENCE</scope>
    <source>
        <strain evidence="9">L3_108_000G1_dasL3_108_000G1_metabat.metabat.11</strain>
    </source>
</reference>
<keyword evidence="4 6" id="KW-0573">Peptidoglycan synthesis</keyword>
<gene>
    <name evidence="9" type="ORF">KHX14_04160</name>
</gene>
<evidence type="ECO:0000256" key="7">
    <source>
        <dbReference type="SAM" id="MobiDB-lite"/>
    </source>
</evidence>
<dbReference type="AlphaFoldDB" id="A0A943EFQ0"/>
<dbReference type="CDD" id="cd16913">
    <property type="entry name" value="YkuD_like"/>
    <property type="match status" value="1"/>
</dbReference>
<dbReference type="GO" id="GO:0009252">
    <property type="term" value="P:peptidoglycan biosynthetic process"/>
    <property type="evidence" value="ECO:0007669"/>
    <property type="project" value="UniProtKB-KW"/>
</dbReference>
<dbReference type="GO" id="GO:0071555">
    <property type="term" value="P:cell wall organization"/>
    <property type="evidence" value="ECO:0007669"/>
    <property type="project" value="UniProtKB-UniRule"/>
</dbReference>
<keyword evidence="5 6" id="KW-0961">Cell wall biogenesis/degradation</keyword>
<feature type="compositionally biased region" description="Polar residues" evidence="7">
    <location>
        <begin position="83"/>
        <end position="94"/>
    </location>
</feature>
<dbReference type="Gene3D" id="2.40.440.10">
    <property type="entry name" value="L,D-transpeptidase catalytic domain-like"/>
    <property type="match status" value="1"/>
</dbReference>
<comment type="caution">
    <text evidence="9">The sequence shown here is derived from an EMBL/GenBank/DDBJ whole genome shotgun (WGS) entry which is preliminary data.</text>
</comment>
<dbReference type="PROSITE" id="PS52029">
    <property type="entry name" value="LD_TPASE"/>
    <property type="match status" value="1"/>
</dbReference>
<evidence type="ECO:0000313" key="9">
    <source>
        <dbReference type="EMBL" id="MBS5588000.1"/>
    </source>
</evidence>
<sequence length="94" mass="11140">MKYFTRIVNRILFHSVPYDKMNPYTLSTEEYNKLVTICSHGCVRLTCEDAKWIYDNCALKTKVKIVSRRFDPLNRPKIKKIPSDQTWDPTDLNI</sequence>
<evidence type="ECO:0000256" key="2">
    <source>
        <dbReference type="ARBA" id="ARBA00022679"/>
    </source>
</evidence>
<accession>A0A943EFQ0</accession>
<dbReference type="GO" id="GO:0016740">
    <property type="term" value="F:transferase activity"/>
    <property type="evidence" value="ECO:0007669"/>
    <property type="project" value="UniProtKB-KW"/>
</dbReference>
<dbReference type="SUPFAM" id="SSF141523">
    <property type="entry name" value="L,D-transpeptidase catalytic domain-like"/>
    <property type="match status" value="1"/>
</dbReference>
<dbReference type="GO" id="GO:0008360">
    <property type="term" value="P:regulation of cell shape"/>
    <property type="evidence" value="ECO:0007669"/>
    <property type="project" value="UniProtKB-UniRule"/>
</dbReference>
<organism evidence="9 10">
    <name type="scientific">Thomasclavelia spiroformis</name>
    <dbReference type="NCBI Taxonomy" id="29348"/>
    <lineage>
        <taxon>Bacteria</taxon>
        <taxon>Bacillati</taxon>
        <taxon>Bacillota</taxon>
        <taxon>Erysipelotrichia</taxon>
        <taxon>Erysipelotrichales</taxon>
        <taxon>Coprobacillaceae</taxon>
        <taxon>Thomasclavelia</taxon>
    </lineage>
</organism>
<feature type="active site" description="Nucleophile" evidence="6">
    <location>
        <position position="42"/>
    </location>
</feature>
<protein>
    <submittedName>
        <fullName evidence="9">L,D-transpeptidase family protein</fullName>
    </submittedName>
</protein>
<evidence type="ECO:0000256" key="4">
    <source>
        <dbReference type="ARBA" id="ARBA00022984"/>
    </source>
</evidence>
<proteinExistence type="predicted"/>
<keyword evidence="2" id="KW-0808">Transferase</keyword>
<name>A0A943EFQ0_9FIRM</name>
<dbReference type="Pfam" id="PF03734">
    <property type="entry name" value="YkuD"/>
    <property type="match status" value="1"/>
</dbReference>
<evidence type="ECO:0000256" key="5">
    <source>
        <dbReference type="ARBA" id="ARBA00023316"/>
    </source>
</evidence>
<evidence type="ECO:0000259" key="8">
    <source>
        <dbReference type="PROSITE" id="PS52029"/>
    </source>
</evidence>
<dbReference type="InterPro" id="IPR005490">
    <property type="entry name" value="LD_TPept_cat_dom"/>
</dbReference>
<evidence type="ECO:0000256" key="1">
    <source>
        <dbReference type="ARBA" id="ARBA00004752"/>
    </source>
</evidence>
<feature type="domain" description="L,D-TPase catalytic" evidence="8">
    <location>
        <begin position="1"/>
        <end position="66"/>
    </location>
</feature>